<feature type="domain" description="ABC transporter" evidence="5">
    <location>
        <begin position="5"/>
        <end position="246"/>
    </location>
</feature>
<dbReference type="InterPro" id="IPR051120">
    <property type="entry name" value="ABC_AA/LPS_Transport"/>
</dbReference>
<proteinExistence type="predicted"/>
<dbReference type="InterPro" id="IPR027417">
    <property type="entry name" value="P-loop_NTPase"/>
</dbReference>
<gene>
    <name evidence="6" type="ORF">FHW18_004576</name>
</gene>
<sequence length="256" mass="27848">MTPLLQVQGLNKSFGGIQVSRNISMTLPRGGRVALIGPNGAGKTTFVNLLAGRLRPDAGHILLDGEDVSRLEPIARTCLGLVRSFQISRLFLDLSFADHVRLALLQRDGQSQRMFCSTRRDPAREDEVRAVLARLALSELADLKVRNAAYGQHRLLEIALALAMKAKVLLLDEPAAGVSRADVPRMLQAIQSLPADMAVLMIEHDLDFAFRFASHVVVLAEGAVIFEGTPREVMADAQVRSAYLGRYADRVGKGAA</sequence>
<keyword evidence="7" id="KW-1185">Reference proteome</keyword>
<evidence type="ECO:0000259" key="5">
    <source>
        <dbReference type="PROSITE" id="PS50893"/>
    </source>
</evidence>
<dbReference type="Pfam" id="PF12399">
    <property type="entry name" value="BCA_ABC_TP_C"/>
    <property type="match status" value="1"/>
</dbReference>
<dbReference type="SMART" id="SM00382">
    <property type="entry name" value="AAA"/>
    <property type="match status" value="1"/>
</dbReference>
<dbReference type="Proteomes" id="UP000542125">
    <property type="component" value="Unassembled WGS sequence"/>
</dbReference>
<dbReference type="CDD" id="cd03219">
    <property type="entry name" value="ABC_Mj1267_LivG_branched"/>
    <property type="match status" value="1"/>
</dbReference>
<evidence type="ECO:0000256" key="2">
    <source>
        <dbReference type="ARBA" id="ARBA00022475"/>
    </source>
</evidence>
<protein>
    <submittedName>
        <fullName evidence="6">Branched-chain amino acid transport system ATP-binding protein</fullName>
    </submittedName>
</protein>
<dbReference type="InterPro" id="IPR003439">
    <property type="entry name" value="ABC_transporter-like_ATP-bd"/>
</dbReference>
<dbReference type="EMBL" id="JACBYR010000002">
    <property type="protein sequence ID" value="NYE85269.1"/>
    <property type="molecule type" value="Genomic_DNA"/>
</dbReference>
<keyword evidence="4 6" id="KW-0067">ATP-binding</keyword>
<dbReference type="GO" id="GO:0005524">
    <property type="term" value="F:ATP binding"/>
    <property type="evidence" value="ECO:0007669"/>
    <property type="project" value="UniProtKB-KW"/>
</dbReference>
<dbReference type="PANTHER" id="PTHR45772:SF2">
    <property type="entry name" value="ABC TRANSPORTER ATP-BINDING PROTEIN"/>
    <property type="match status" value="1"/>
</dbReference>
<evidence type="ECO:0000313" key="6">
    <source>
        <dbReference type="EMBL" id="NYE85269.1"/>
    </source>
</evidence>
<dbReference type="RefSeq" id="WP_179589241.1">
    <property type="nucleotide sequence ID" value="NZ_JACBYR010000002.1"/>
</dbReference>
<dbReference type="InterPro" id="IPR032823">
    <property type="entry name" value="BCA_ABC_TP_C"/>
</dbReference>
<keyword evidence="3" id="KW-0547">Nucleotide-binding</keyword>
<dbReference type="GO" id="GO:0005886">
    <property type="term" value="C:plasma membrane"/>
    <property type="evidence" value="ECO:0007669"/>
    <property type="project" value="TreeGrafter"/>
</dbReference>
<organism evidence="6 7">
    <name type="scientific">Pigmentiphaga litoralis</name>
    <dbReference type="NCBI Taxonomy" id="516702"/>
    <lineage>
        <taxon>Bacteria</taxon>
        <taxon>Pseudomonadati</taxon>
        <taxon>Pseudomonadota</taxon>
        <taxon>Betaproteobacteria</taxon>
        <taxon>Burkholderiales</taxon>
        <taxon>Alcaligenaceae</taxon>
        <taxon>Pigmentiphaga</taxon>
    </lineage>
</organism>
<dbReference type="PROSITE" id="PS50893">
    <property type="entry name" value="ABC_TRANSPORTER_2"/>
    <property type="match status" value="1"/>
</dbReference>
<dbReference type="Pfam" id="PF00005">
    <property type="entry name" value="ABC_tran"/>
    <property type="match status" value="1"/>
</dbReference>
<dbReference type="PANTHER" id="PTHR45772">
    <property type="entry name" value="CONSERVED COMPONENT OF ABC TRANSPORTER FOR NATURAL AMINO ACIDS-RELATED"/>
    <property type="match status" value="1"/>
</dbReference>
<reference evidence="6 7" key="1">
    <citation type="submission" date="2020-07" db="EMBL/GenBank/DDBJ databases">
        <title>Genomic Encyclopedia of Type Strains, Phase IV (KMG-V): Genome sequencing to study the core and pangenomes of soil and plant-associated prokaryotes.</title>
        <authorList>
            <person name="Whitman W."/>
        </authorList>
    </citation>
    <scope>NUCLEOTIDE SEQUENCE [LARGE SCALE GENOMIC DNA]</scope>
    <source>
        <strain evidence="6 7">SAS40</strain>
    </source>
</reference>
<evidence type="ECO:0000256" key="1">
    <source>
        <dbReference type="ARBA" id="ARBA00022448"/>
    </source>
</evidence>
<dbReference type="InterPro" id="IPR003593">
    <property type="entry name" value="AAA+_ATPase"/>
</dbReference>
<evidence type="ECO:0000313" key="7">
    <source>
        <dbReference type="Proteomes" id="UP000542125"/>
    </source>
</evidence>
<accession>A0A7Y9IYE8</accession>
<dbReference type="AlphaFoldDB" id="A0A7Y9IYE8"/>
<keyword evidence="2" id="KW-0472">Membrane</keyword>
<dbReference type="Gene3D" id="3.40.50.300">
    <property type="entry name" value="P-loop containing nucleotide triphosphate hydrolases"/>
    <property type="match status" value="1"/>
</dbReference>
<evidence type="ECO:0000256" key="3">
    <source>
        <dbReference type="ARBA" id="ARBA00022741"/>
    </source>
</evidence>
<name>A0A7Y9IYE8_9BURK</name>
<keyword evidence="2" id="KW-1003">Cell membrane</keyword>
<keyword evidence="1" id="KW-0813">Transport</keyword>
<dbReference type="SUPFAM" id="SSF52540">
    <property type="entry name" value="P-loop containing nucleoside triphosphate hydrolases"/>
    <property type="match status" value="1"/>
</dbReference>
<evidence type="ECO:0000256" key="4">
    <source>
        <dbReference type="ARBA" id="ARBA00022840"/>
    </source>
</evidence>
<dbReference type="GO" id="GO:0016887">
    <property type="term" value="F:ATP hydrolysis activity"/>
    <property type="evidence" value="ECO:0007669"/>
    <property type="project" value="InterPro"/>
</dbReference>
<comment type="caution">
    <text evidence="6">The sequence shown here is derived from an EMBL/GenBank/DDBJ whole genome shotgun (WGS) entry which is preliminary data.</text>
</comment>